<evidence type="ECO:0000256" key="5">
    <source>
        <dbReference type="SAM" id="MobiDB-lite"/>
    </source>
</evidence>
<evidence type="ECO:0000259" key="7">
    <source>
        <dbReference type="PROSITE" id="PS51998"/>
    </source>
</evidence>
<dbReference type="PROSITE" id="PS51925">
    <property type="entry name" value="SWIB_MDM2"/>
    <property type="match status" value="2"/>
</dbReference>
<protein>
    <recommendedName>
        <fullName evidence="10">Upstream activation factor subunit spp27</fullName>
    </recommendedName>
</protein>
<evidence type="ECO:0008006" key="10">
    <source>
        <dbReference type="Google" id="ProtNLM"/>
    </source>
</evidence>
<feature type="domain" description="DM2" evidence="6">
    <location>
        <begin position="249"/>
        <end position="328"/>
    </location>
</feature>
<evidence type="ECO:0000256" key="2">
    <source>
        <dbReference type="ARBA" id="ARBA00023015"/>
    </source>
</evidence>
<feature type="compositionally biased region" description="Basic and acidic residues" evidence="5">
    <location>
        <begin position="75"/>
        <end position="86"/>
    </location>
</feature>
<name>A0AAP0Q468_9MAGN</name>
<feature type="domain" description="DM2" evidence="6">
    <location>
        <begin position="127"/>
        <end position="204"/>
    </location>
</feature>
<dbReference type="InterPro" id="IPR036885">
    <property type="entry name" value="SWIB_MDM2_dom_sf"/>
</dbReference>
<dbReference type="GO" id="GO:0000500">
    <property type="term" value="C:RNA polymerase I upstream activating factor complex"/>
    <property type="evidence" value="ECO:0007669"/>
    <property type="project" value="UniProtKB-ARBA"/>
</dbReference>
<evidence type="ECO:0000259" key="6">
    <source>
        <dbReference type="PROSITE" id="PS51925"/>
    </source>
</evidence>
<keyword evidence="4" id="KW-0539">Nucleus</keyword>
<feature type="domain" description="DEK-C" evidence="7">
    <location>
        <begin position="1"/>
        <end position="56"/>
    </location>
</feature>
<dbReference type="SMART" id="SM00151">
    <property type="entry name" value="SWIB"/>
    <property type="match status" value="2"/>
</dbReference>
<dbReference type="Gene3D" id="1.10.245.10">
    <property type="entry name" value="SWIB/MDM2 domain"/>
    <property type="match status" value="2"/>
</dbReference>
<keyword evidence="3" id="KW-0804">Transcription</keyword>
<dbReference type="FunFam" id="1.10.245.10:FF:000004">
    <property type="entry name" value="Upstream activation factor subunit"/>
    <property type="match status" value="1"/>
</dbReference>
<feature type="region of interest" description="Disordered" evidence="5">
    <location>
        <begin position="62"/>
        <end position="114"/>
    </location>
</feature>
<dbReference type="SUPFAM" id="SSF47592">
    <property type="entry name" value="SWIB/MDM2 domain"/>
    <property type="match status" value="2"/>
</dbReference>
<dbReference type="AlphaFoldDB" id="A0AAP0Q468"/>
<reference evidence="8 9" key="1">
    <citation type="submission" date="2024-01" db="EMBL/GenBank/DDBJ databases">
        <title>Genome assemblies of Stephania.</title>
        <authorList>
            <person name="Yang L."/>
        </authorList>
    </citation>
    <scope>NUCLEOTIDE SEQUENCE [LARGE SCALE GENOMIC DNA]</scope>
    <source>
        <strain evidence="8">JXDWG</strain>
        <tissue evidence="8">Leaf</tissue>
    </source>
</reference>
<evidence type="ECO:0000256" key="4">
    <source>
        <dbReference type="ARBA" id="ARBA00023242"/>
    </source>
</evidence>
<dbReference type="CDD" id="cd10567">
    <property type="entry name" value="SWIB-MDM2_like"/>
    <property type="match status" value="2"/>
</dbReference>
<dbReference type="EMBL" id="JBBNAG010000001">
    <property type="protein sequence ID" value="KAK9165279.1"/>
    <property type="molecule type" value="Genomic_DNA"/>
</dbReference>
<dbReference type="PANTHER" id="PTHR13844">
    <property type="entry name" value="SWI/SNF-RELATED MATRIX-ASSOCIATED ACTIN-DEPENDENT REGULATOR OF CHROMATIN SUBFAMILY D"/>
    <property type="match status" value="1"/>
</dbReference>
<dbReference type="GO" id="GO:0001181">
    <property type="term" value="F:RNA polymerase I general transcription initiation factor activity"/>
    <property type="evidence" value="ECO:0007669"/>
    <property type="project" value="UniProtKB-ARBA"/>
</dbReference>
<organism evidence="8 9">
    <name type="scientific">Stephania cephalantha</name>
    <dbReference type="NCBI Taxonomy" id="152367"/>
    <lineage>
        <taxon>Eukaryota</taxon>
        <taxon>Viridiplantae</taxon>
        <taxon>Streptophyta</taxon>
        <taxon>Embryophyta</taxon>
        <taxon>Tracheophyta</taxon>
        <taxon>Spermatophyta</taxon>
        <taxon>Magnoliopsida</taxon>
        <taxon>Ranunculales</taxon>
        <taxon>Menispermaceae</taxon>
        <taxon>Menispermoideae</taxon>
        <taxon>Cissampelideae</taxon>
        <taxon>Stephania</taxon>
    </lineage>
</organism>
<evidence type="ECO:0000256" key="1">
    <source>
        <dbReference type="ARBA" id="ARBA00004123"/>
    </source>
</evidence>
<dbReference type="InterPro" id="IPR019835">
    <property type="entry name" value="SWIB_domain"/>
</dbReference>
<keyword evidence="9" id="KW-1185">Reference proteome</keyword>
<evidence type="ECO:0000313" key="8">
    <source>
        <dbReference type="EMBL" id="KAK9165279.1"/>
    </source>
</evidence>
<dbReference type="Pfam" id="PF08766">
    <property type="entry name" value="DEK_C"/>
    <property type="match status" value="1"/>
</dbReference>
<dbReference type="PROSITE" id="PS51998">
    <property type="entry name" value="DEK_C"/>
    <property type="match status" value="1"/>
</dbReference>
<dbReference type="InterPro" id="IPR003121">
    <property type="entry name" value="SWIB_MDM2_domain"/>
</dbReference>
<gene>
    <name evidence="8" type="ORF">Scep_000470</name>
</gene>
<sequence length="331" mass="38036">MATDSELVERLREFLRTSDLTTTTNAIVRRKLEEEFGIDLTEKKLFIREQVDLYLRTQIEKSEGEEVEREDENAEDKALEEEPNKVEEDEEEEQEEEEEEEEERSGGKGRKKAVTKINKDVKKRGGGFSKLCSLSPQLQNFVGVPELARTEVVKQLWAYIREKNLQDPNNRRNIICDEALRGLFHVEVINMFQMNKALSKHIWPLESEDGGTSGAAKPTQKEKQQKQVKREGPNEPKSKEKRQRGGGSGFLAPLPLSDALMKFIGTGESELSRGDVVKKIWDYIKQNNLQDPSDKRRIICDDKLKELFEVDSFHGFTVPKLLSAHFVKSEQ</sequence>
<evidence type="ECO:0000313" key="9">
    <source>
        <dbReference type="Proteomes" id="UP001419268"/>
    </source>
</evidence>
<accession>A0AAP0Q468</accession>
<comment type="subcellular location">
    <subcellularLocation>
        <location evidence="1">Nucleus</location>
    </subcellularLocation>
</comment>
<comment type="caution">
    <text evidence="8">The sequence shown here is derived from an EMBL/GenBank/DDBJ whole genome shotgun (WGS) entry which is preliminary data.</text>
</comment>
<feature type="compositionally biased region" description="Basic and acidic residues" evidence="5">
    <location>
        <begin position="219"/>
        <end position="238"/>
    </location>
</feature>
<proteinExistence type="predicted"/>
<dbReference type="Gene3D" id="1.10.10.60">
    <property type="entry name" value="Homeodomain-like"/>
    <property type="match status" value="1"/>
</dbReference>
<dbReference type="Pfam" id="PF02201">
    <property type="entry name" value="SWIB"/>
    <property type="match status" value="2"/>
</dbReference>
<dbReference type="Proteomes" id="UP001419268">
    <property type="component" value="Unassembled WGS sequence"/>
</dbReference>
<feature type="compositionally biased region" description="Acidic residues" evidence="5">
    <location>
        <begin position="65"/>
        <end position="74"/>
    </location>
</feature>
<keyword evidence="2" id="KW-0805">Transcription regulation</keyword>
<feature type="compositionally biased region" description="Acidic residues" evidence="5">
    <location>
        <begin position="87"/>
        <end position="103"/>
    </location>
</feature>
<dbReference type="InterPro" id="IPR014876">
    <property type="entry name" value="DEK_C"/>
</dbReference>
<feature type="region of interest" description="Disordered" evidence="5">
    <location>
        <begin position="208"/>
        <end position="251"/>
    </location>
</feature>
<dbReference type="SUPFAM" id="SSF109715">
    <property type="entry name" value="DEK C-terminal domain"/>
    <property type="match status" value="1"/>
</dbReference>
<evidence type="ECO:0000256" key="3">
    <source>
        <dbReference type="ARBA" id="ARBA00023163"/>
    </source>
</evidence>